<dbReference type="GO" id="GO:0005634">
    <property type="term" value="C:nucleus"/>
    <property type="evidence" value="ECO:0007669"/>
    <property type="project" value="TreeGrafter"/>
</dbReference>
<dbReference type="OrthoDB" id="447290at2759"/>
<reference evidence="5 6" key="1">
    <citation type="submission" date="2016-02" db="EMBL/GenBank/DDBJ databases">
        <title>Discovery of a natural microsporidian pathogen with a broad tissue tropism in Caenorhabditis elegans.</title>
        <authorList>
            <person name="Luallen R.J."/>
            <person name="Reinke A.W."/>
            <person name="Tong L."/>
            <person name="Botts M.R."/>
            <person name="Felix M.-A."/>
            <person name="Troemel E.R."/>
        </authorList>
    </citation>
    <scope>NUCLEOTIDE SEQUENCE [LARGE SCALE GENOMIC DNA]</scope>
    <source>
        <strain evidence="5 6">JUm2807</strain>
    </source>
</reference>
<dbReference type="Pfam" id="PF01142">
    <property type="entry name" value="TruD"/>
    <property type="match status" value="2"/>
</dbReference>
<evidence type="ECO:0000256" key="1">
    <source>
        <dbReference type="ARBA" id="ARBA00007953"/>
    </source>
</evidence>
<name>A0A177EJN8_9MICR</name>
<dbReference type="GO" id="GO:0009982">
    <property type="term" value="F:pseudouridine synthase activity"/>
    <property type="evidence" value="ECO:0007669"/>
    <property type="project" value="InterPro"/>
</dbReference>
<dbReference type="PANTHER" id="PTHR13326">
    <property type="entry name" value="TRNA PSEUDOURIDINE SYNTHASE D"/>
    <property type="match status" value="1"/>
</dbReference>
<accession>A0A177EJN8</accession>
<dbReference type="GO" id="GO:0001522">
    <property type="term" value="P:pseudouridine synthesis"/>
    <property type="evidence" value="ECO:0007669"/>
    <property type="project" value="InterPro"/>
</dbReference>
<dbReference type="InterPro" id="IPR001656">
    <property type="entry name" value="PsdUridine_synth_TruD"/>
</dbReference>
<sequence>MKQFKWSSCLSKGSAFDLLLKENEEDFVVRELGVSGGLSVGPLCNEETIAWLGQELEVELAKDGSRDLHQETVLTKIENLENKENRRVVHGVYSAYPYVYTVTVKEEEKVSVAVVYHRTHTKNVYSVNVTKKGRTTHEASEALSRELRVKNTSIKYAGNKDKRGITTQRLSISGVSFDELHAACQRINHPPVKADVPTVSTAPKTTETTENIPNTETIANPKTASFDRHNLSMEGAKIVPYQDIKEKLIEIEKRISETLTATETDEDYLKVVLNMKGEFYVSRITRIENGLKLGELSGNRFYLKLKTDAAPDVVADSIDKLAQQGFPNYYGSQRFGYGMNNPRIGECLLKREFQQAMSLILSSLKGLTNSPRVQEALKHLEEGDLQAAGSALPPKFGTEKTILRGMLKKIPPKHVFQMIRRENRMIYTHSYQSELFNDMLAERLTTGLAAKEYAASAWCGSITGKEEIKDLVSSTETPSFDTLLLPLFPTPEAIKPANSTTLPDASKIMSGGYRKAVVVPRDVSYSLSEGVLSLSFDLPPGTYATMVVKEVSKNGVEECTW</sequence>
<dbReference type="GeneID" id="93646731"/>
<dbReference type="InterPro" id="IPR042214">
    <property type="entry name" value="TruD_catalytic"/>
</dbReference>
<proteinExistence type="inferred from homology"/>
<comment type="similarity">
    <text evidence="1">Belongs to the pseudouridine synthase TruD family.</text>
</comment>
<keyword evidence="6" id="KW-1185">Reference proteome</keyword>
<evidence type="ECO:0000313" key="6">
    <source>
        <dbReference type="Proteomes" id="UP000185944"/>
    </source>
</evidence>
<protein>
    <submittedName>
        <fullName evidence="5">tRNA pseudouridine13 synthase</fullName>
    </submittedName>
</protein>
<dbReference type="VEuPathDB" id="MicrosporidiaDB:NEDG_00381"/>
<comment type="caution">
    <text evidence="5">The sequence shown here is derived from an EMBL/GenBank/DDBJ whole genome shotgun (WGS) entry which is preliminary data.</text>
</comment>
<dbReference type="GO" id="GO:0003723">
    <property type="term" value="F:RNA binding"/>
    <property type="evidence" value="ECO:0007669"/>
    <property type="project" value="InterPro"/>
</dbReference>
<dbReference type="InterPro" id="IPR020119">
    <property type="entry name" value="PsdUridine_synth_TruD_CS"/>
</dbReference>
<dbReference type="RefSeq" id="XP_067545507.1">
    <property type="nucleotide sequence ID" value="XM_067687799.1"/>
</dbReference>
<dbReference type="PROSITE" id="PS01268">
    <property type="entry name" value="UPF0024"/>
    <property type="match status" value="1"/>
</dbReference>
<keyword evidence="2" id="KW-0819">tRNA processing</keyword>
<dbReference type="Gene3D" id="3.30.2350.20">
    <property type="entry name" value="TruD, catalytic domain"/>
    <property type="match status" value="3"/>
</dbReference>
<dbReference type="PANTHER" id="PTHR13326:SF21">
    <property type="entry name" value="PSEUDOURIDYLATE SYNTHASE PUS7L"/>
    <property type="match status" value="1"/>
</dbReference>
<evidence type="ECO:0000313" key="5">
    <source>
        <dbReference type="EMBL" id="OAG31906.1"/>
    </source>
</evidence>
<feature type="domain" description="TRUD" evidence="4">
    <location>
        <begin position="325"/>
        <end position="519"/>
    </location>
</feature>
<dbReference type="Proteomes" id="UP000185944">
    <property type="component" value="Unassembled WGS sequence"/>
</dbReference>
<organism evidence="5 6">
    <name type="scientific">Nematocida displodere</name>
    <dbReference type="NCBI Taxonomy" id="1805483"/>
    <lineage>
        <taxon>Eukaryota</taxon>
        <taxon>Fungi</taxon>
        <taxon>Fungi incertae sedis</taxon>
        <taxon>Microsporidia</taxon>
        <taxon>Nematocida</taxon>
    </lineage>
</organism>
<dbReference type="AlphaFoldDB" id="A0A177EJN8"/>
<evidence type="ECO:0000256" key="3">
    <source>
        <dbReference type="ARBA" id="ARBA00023235"/>
    </source>
</evidence>
<dbReference type="SUPFAM" id="SSF55120">
    <property type="entry name" value="Pseudouridine synthase"/>
    <property type="match status" value="2"/>
</dbReference>
<dbReference type="EMBL" id="LTDL01000014">
    <property type="protein sequence ID" value="OAG31906.1"/>
    <property type="molecule type" value="Genomic_DNA"/>
</dbReference>
<dbReference type="PROSITE" id="PS50984">
    <property type="entry name" value="TRUD"/>
    <property type="match status" value="1"/>
</dbReference>
<keyword evidence="3" id="KW-0413">Isomerase</keyword>
<dbReference type="GO" id="GO:0008033">
    <property type="term" value="P:tRNA processing"/>
    <property type="evidence" value="ECO:0007669"/>
    <property type="project" value="UniProtKB-KW"/>
</dbReference>
<evidence type="ECO:0000259" key="4">
    <source>
        <dbReference type="PROSITE" id="PS50984"/>
    </source>
</evidence>
<dbReference type="STRING" id="1805483.A0A177EJN8"/>
<dbReference type="InterPro" id="IPR011760">
    <property type="entry name" value="PsdUridine_synth_TruD_insert"/>
</dbReference>
<evidence type="ECO:0000256" key="2">
    <source>
        <dbReference type="ARBA" id="ARBA00022694"/>
    </source>
</evidence>
<dbReference type="InterPro" id="IPR020103">
    <property type="entry name" value="PsdUridine_synth_cat_dom_sf"/>
</dbReference>
<gene>
    <name evidence="5" type="ORF">NEDG_00381</name>
</gene>